<gene>
    <name evidence="3" type="ORF">NIASO_06715</name>
</gene>
<dbReference type="Gene3D" id="3.90.226.10">
    <property type="entry name" value="2-enoyl-CoA Hydratase, Chain A, domain 1"/>
    <property type="match status" value="1"/>
</dbReference>
<feature type="domain" description="Tail specific protease" evidence="2">
    <location>
        <begin position="103"/>
        <end position="311"/>
    </location>
</feature>
<dbReference type="PANTHER" id="PTHR11261:SF3">
    <property type="entry name" value="RETINOL-BINDING PROTEIN 3"/>
    <property type="match status" value="1"/>
</dbReference>
<dbReference type="GO" id="GO:0008236">
    <property type="term" value="F:serine-type peptidase activity"/>
    <property type="evidence" value="ECO:0007669"/>
    <property type="project" value="InterPro"/>
</dbReference>
<sequence>MKKPLLFFAILYFSFSLNQEISAQVNDYAFLIDTAITVMKSKSYMKDKVNWEALRTALVNRAKAATNINEFGGVAKDLLGTANDFHGAFFYRDSVFKYKQKIERPFPGAVTEEWKKGVYLKSLLLERQTGYLRIPYITVGSKEEMSKKAQQLNDSLCSLLEKGVKGLIIDLRLNGGGAMYPMMLGLEQVLGNGKLGSFTAAPKEQWIIKQHSFLMDARVLCTIQPKCTISATEMPVVVLIGGGTGSSGEFLAMSFKGRKHTLFLGSPTVGYVTSIEGLPIGKAYLYLSTGYGMDRNGIIYTDAITPDIIDDSIDQFNNIANDPKVKKAMQWILKQ</sequence>
<evidence type="ECO:0000313" key="3">
    <source>
        <dbReference type="EMBL" id="AHF17393.1"/>
    </source>
</evidence>
<proteinExistence type="predicted"/>
<keyword evidence="1" id="KW-0732">Signal</keyword>
<dbReference type="KEGG" id="nso:NIASO_06715"/>
<dbReference type="InterPro" id="IPR029045">
    <property type="entry name" value="ClpP/crotonase-like_dom_sf"/>
</dbReference>
<accession>W0F6F7</accession>
<dbReference type="GO" id="GO:0006508">
    <property type="term" value="P:proteolysis"/>
    <property type="evidence" value="ECO:0007669"/>
    <property type="project" value="InterPro"/>
</dbReference>
<dbReference type="OrthoDB" id="7314861at2"/>
<dbReference type="Proteomes" id="UP000003586">
    <property type="component" value="Chromosome"/>
</dbReference>
<dbReference type="EMBL" id="CP007035">
    <property type="protein sequence ID" value="AHF17393.1"/>
    <property type="molecule type" value="Genomic_DNA"/>
</dbReference>
<evidence type="ECO:0000313" key="4">
    <source>
        <dbReference type="Proteomes" id="UP000003586"/>
    </source>
</evidence>
<keyword evidence="4" id="KW-1185">Reference proteome</keyword>
<dbReference type="HOGENOM" id="CLU_071253_0_0_10"/>
<evidence type="ECO:0000256" key="1">
    <source>
        <dbReference type="SAM" id="SignalP"/>
    </source>
</evidence>
<dbReference type="AlphaFoldDB" id="W0F6F7"/>
<dbReference type="InterPro" id="IPR005151">
    <property type="entry name" value="Tail-specific_protease"/>
</dbReference>
<dbReference type="eggNOG" id="COG0793">
    <property type="taxonomic scope" value="Bacteria"/>
</dbReference>
<feature type="chain" id="PRO_5004789133" description="Tail specific protease domain-containing protein" evidence="1">
    <location>
        <begin position="19"/>
        <end position="335"/>
    </location>
</feature>
<dbReference type="Pfam" id="PF03572">
    <property type="entry name" value="Peptidase_S41"/>
    <property type="match status" value="1"/>
</dbReference>
<reference evidence="3 4" key="1">
    <citation type="submission" date="2013-12" db="EMBL/GenBank/DDBJ databases">
        <authorList>
            <consortium name="DOE Joint Genome Institute"/>
            <person name="Eisen J."/>
            <person name="Huntemann M."/>
            <person name="Han J."/>
            <person name="Chen A."/>
            <person name="Kyrpides N."/>
            <person name="Mavromatis K."/>
            <person name="Markowitz V."/>
            <person name="Palaniappan K."/>
            <person name="Ivanova N."/>
            <person name="Schaumberg A."/>
            <person name="Pati A."/>
            <person name="Liolios K."/>
            <person name="Nordberg H.P."/>
            <person name="Cantor M.N."/>
            <person name="Hua S.X."/>
            <person name="Woyke T."/>
        </authorList>
    </citation>
    <scope>NUCLEOTIDE SEQUENCE [LARGE SCALE GENOMIC DNA]</scope>
    <source>
        <strain evidence="4">DSM 19437</strain>
    </source>
</reference>
<dbReference type="SMART" id="SM00245">
    <property type="entry name" value="TSPc"/>
    <property type="match status" value="1"/>
</dbReference>
<evidence type="ECO:0000259" key="2">
    <source>
        <dbReference type="SMART" id="SM00245"/>
    </source>
</evidence>
<organism evidence="3 4">
    <name type="scientific">Niabella soli DSM 19437</name>
    <dbReference type="NCBI Taxonomy" id="929713"/>
    <lineage>
        <taxon>Bacteria</taxon>
        <taxon>Pseudomonadati</taxon>
        <taxon>Bacteroidota</taxon>
        <taxon>Chitinophagia</taxon>
        <taxon>Chitinophagales</taxon>
        <taxon>Chitinophagaceae</taxon>
        <taxon>Niabella</taxon>
    </lineage>
</organism>
<dbReference type="SUPFAM" id="SSF52096">
    <property type="entry name" value="ClpP/crotonase"/>
    <property type="match status" value="1"/>
</dbReference>
<protein>
    <recommendedName>
        <fullName evidence="2">Tail specific protease domain-containing protein</fullName>
    </recommendedName>
</protein>
<dbReference type="STRING" id="929713.NIASO_06715"/>
<dbReference type="PANTHER" id="PTHR11261">
    <property type="entry name" value="INTERPHOTORECEPTOR RETINOID-BINDING PROTEIN"/>
    <property type="match status" value="1"/>
</dbReference>
<name>W0F6F7_9BACT</name>
<dbReference type="RefSeq" id="WP_008585158.1">
    <property type="nucleotide sequence ID" value="NZ_CP007035.1"/>
</dbReference>
<feature type="signal peptide" evidence="1">
    <location>
        <begin position="1"/>
        <end position="18"/>
    </location>
</feature>